<dbReference type="eggNOG" id="COG1082">
    <property type="taxonomic scope" value="Bacteria"/>
</dbReference>
<evidence type="ECO:0000313" key="3">
    <source>
        <dbReference type="Proteomes" id="UP000007519"/>
    </source>
</evidence>
<dbReference type="SUPFAM" id="SSF51658">
    <property type="entry name" value="Xylose isomerase-like"/>
    <property type="match status" value="1"/>
</dbReference>
<keyword evidence="2" id="KW-0413">Isomerase</keyword>
<dbReference type="Gene3D" id="3.20.20.150">
    <property type="entry name" value="Divalent-metal-dependent TIM barrel enzymes"/>
    <property type="match status" value="1"/>
</dbReference>
<organism evidence="2 3">
    <name type="scientific">Saprospira grandis (strain Lewin)</name>
    <dbReference type="NCBI Taxonomy" id="984262"/>
    <lineage>
        <taxon>Bacteria</taxon>
        <taxon>Pseudomonadati</taxon>
        <taxon>Bacteroidota</taxon>
        <taxon>Saprospiria</taxon>
        <taxon>Saprospirales</taxon>
        <taxon>Saprospiraceae</taxon>
        <taxon>Saprospira</taxon>
    </lineage>
</organism>
<dbReference type="InterPro" id="IPR050312">
    <property type="entry name" value="IolE/XylAMocC-like"/>
</dbReference>
<reference evidence="2 3" key="1">
    <citation type="journal article" date="2012" name="Stand. Genomic Sci.">
        <title>Complete genome sequencing and analysis of Saprospira grandis str. Lewin, a predatory marine bacterium.</title>
        <authorList>
            <person name="Saw J.H."/>
            <person name="Yuryev A."/>
            <person name="Kanbe M."/>
            <person name="Hou S."/>
            <person name="Young A.G."/>
            <person name="Aizawa S."/>
            <person name="Alam M."/>
        </authorList>
    </citation>
    <scope>NUCLEOTIDE SEQUENCE [LARGE SCALE GENOMIC DNA]</scope>
    <source>
        <strain evidence="2 3">Lewin</strain>
    </source>
</reference>
<name>H6KZ38_SAPGL</name>
<evidence type="ECO:0000313" key="2">
    <source>
        <dbReference type="EMBL" id="AFC23322.1"/>
    </source>
</evidence>
<protein>
    <submittedName>
        <fullName evidence="2">Xylose isomerase domain-containing protein</fullName>
    </submittedName>
</protein>
<sequence length="277" mass="31484">MGFFHVSMAFMQTFSVSASVLNFSPEVADHFNKLGIGVELSAFSLPYNLAADRLPTLVEQTAKLLANFKGPVSMHGPFFDMNPIARDPWILEVCQKRMLQSLELADRLGARQLVFHANYVPHRAKEHDRIFVEKQLDYWPSLVRAAERYDIRLLLENTREHSPKLLYNILAPINSSHFKACLDTGHTHCFTHSKLPLKDWLLGLGEQLAYVHLHANHGERDEHLAYTDGNQDFSGFFEGLQALPEWPDLIIEVKTRTAFLRSLGALQRAGYLAPAYV</sequence>
<feature type="domain" description="Xylose isomerase-like TIM barrel" evidence="1">
    <location>
        <begin position="54"/>
        <end position="257"/>
    </location>
</feature>
<accession>H6KZ38</accession>
<dbReference type="STRING" id="984262.SGRA_0583"/>
<dbReference type="AlphaFoldDB" id="H6KZ38"/>
<dbReference type="InterPro" id="IPR013022">
    <property type="entry name" value="Xyl_isomerase-like_TIM-brl"/>
</dbReference>
<proteinExistence type="predicted"/>
<dbReference type="GO" id="GO:0016853">
    <property type="term" value="F:isomerase activity"/>
    <property type="evidence" value="ECO:0007669"/>
    <property type="project" value="UniProtKB-KW"/>
</dbReference>
<dbReference type="InterPro" id="IPR036237">
    <property type="entry name" value="Xyl_isomerase-like_sf"/>
</dbReference>
<dbReference type="Proteomes" id="UP000007519">
    <property type="component" value="Chromosome"/>
</dbReference>
<dbReference type="Pfam" id="PF01261">
    <property type="entry name" value="AP_endonuc_2"/>
    <property type="match status" value="1"/>
</dbReference>
<gene>
    <name evidence="2" type="ordered locus">SGRA_0583</name>
</gene>
<dbReference type="EMBL" id="CP002831">
    <property type="protein sequence ID" value="AFC23322.1"/>
    <property type="molecule type" value="Genomic_DNA"/>
</dbReference>
<dbReference type="KEGG" id="sgn:SGRA_0583"/>
<dbReference type="PANTHER" id="PTHR12110">
    <property type="entry name" value="HYDROXYPYRUVATE ISOMERASE"/>
    <property type="match status" value="1"/>
</dbReference>
<evidence type="ECO:0000259" key="1">
    <source>
        <dbReference type="Pfam" id="PF01261"/>
    </source>
</evidence>
<keyword evidence="3" id="KW-1185">Reference proteome</keyword>
<dbReference type="HOGENOM" id="CLU_050006_7_1_10"/>